<evidence type="ECO:0000313" key="4">
    <source>
        <dbReference type="EMBL" id="GIG97854.1"/>
    </source>
</evidence>
<evidence type="ECO:0000256" key="2">
    <source>
        <dbReference type="SAM" id="MobiDB-lite"/>
    </source>
</evidence>
<dbReference type="SUPFAM" id="SSF54637">
    <property type="entry name" value="Thioesterase/thiol ester dehydrase-isomerase"/>
    <property type="match status" value="2"/>
</dbReference>
<dbReference type="PANTHER" id="PTHR43841:SF1">
    <property type="entry name" value="3-HYDROXYACYL-THIOESTER DEHYDRATASE X"/>
    <property type="match status" value="1"/>
</dbReference>
<dbReference type="Proteomes" id="UP000621500">
    <property type="component" value="Unassembled WGS sequence"/>
</dbReference>
<reference evidence="4 5" key="1">
    <citation type="submission" date="2021-01" db="EMBL/GenBank/DDBJ databases">
        <title>Whole genome shotgun sequence of Plantactinospora mayteni NBRC 109088.</title>
        <authorList>
            <person name="Komaki H."/>
            <person name="Tamura T."/>
        </authorList>
    </citation>
    <scope>NUCLEOTIDE SEQUENCE [LARGE SCALE GENOMIC DNA]</scope>
    <source>
        <strain evidence="4 5">NBRC 109088</strain>
    </source>
</reference>
<accession>A0ABQ4ET68</accession>
<organism evidence="4 5">
    <name type="scientific">Plantactinospora mayteni</name>
    <dbReference type="NCBI Taxonomy" id="566021"/>
    <lineage>
        <taxon>Bacteria</taxon>
        <taxon>Bacillati</taxon>
        <taxon>Actinomycetota</taxon>
        <taxon>Actinomycetes</taxon>
        <taxon>Micromonosporales</taxon>
        <taxon>Micromonosporaceae</taxon>
        <taxon>Plantactinospora</taxon>
    </lineage>
</organism>
<dbReference type="InterPro" id="IPR003965">
    <property type="entry name" value="Fatty_acid_synthase"/>
</dbReference>
<evidence type="ECO:0000313" key="5">
    <source>
        <dbReference type="Proteomes" id="UP000621500"/>
    </source>
</evidence>
<feature type="region of interest" description="Disordered" evidence="2">
    <location>
        <begin position="185"/>
        <end position="207"/>
    </location>
</feature>
<comment type="similarity">
    <text evidence="1">Belongs to the enoyl-CoA hydratase/isomerase family.</text>
</comment>
<dbReference type="Gene3D" id="3.10.129.10">
    <property type="entry name" value="Hotdog Thioesterase"/>
    <property type="match status" value="1"/>
</dbReference>
<proteinExistence type="inferred from homology"/>
<feature type="domain" description="MaoC-like" evidence="3">
    <location>
        <begin position="218"/>
        <end position="286"/>
    </location>
</feature>
<dbReference type="RefSeq" id="WP_203859333.1">
    <property type="nucleotide sequence ID" value="NZ_BAAAZQ010000006.1"/>
</dbReference>
<protein>
    <recommendedName>
        <fullName evidence="3">MaoC-like domain-containing protein</fullName>
    </recommendedName>
</protein>
<comment type="caution">
    <text evidence="4">The sequence shown here is derived from an EMBL/GenBank/DDBJ whole genome shotgun (WGS) entry which is preliminary data.</text>
</comment>
<dbReference type="EMBL" id="BONX01000030">
    <property type="protein sequence ID" value="GIG97854.1"/>
    <property type="molecule type" value="Genomic_DNA"/>
</dbReference>
<evidence type="ECO:0000256" key="1">
    <source>
        <dbReference type="ARBA" id="ARBA00005254"/>
    </source>
</evidence>
<name>A0ABQ4ET68_9ACTN</name>
<dbReference type="Pfam" id="PF01575">
    <property type="entry name" value="MaoC_dehydratas"/>
    <property type="match status" value="1"/>
</dbReference>
<evidence type="ECO:0000259" key="3">
    <source>
        <dbReference type="Pfam" id="PF01575"/>
    </source>
</evidence>
<keyword evidence="5" id="KW-1185">Reference proteome</keyword>
<sequence>MTDQPNTTEGLPDATEGSPDGPGSAPETAGVELAALPAAGPLYRRAAIGLAPRFGPARRADRLPETELLVRAVAVDRDHLAAYDRVCGFRLADALPPTYPHVLAFPLALRLMSAPEFPLPLVGLVHVANRISTYRRMDAVEPLDLAVRAVDLRPHDRGRQFDVVCTASVDGEVVWRGVSTYLRRERTPTEGERRDSTDRPAAPAPTGLWRVDSRVGRDYARVSGDHNPIHTSRIAARLFGFPRPIAHGMWSKARCLAALEGRLPDAYTVDVGFKLPVPLPGTVAFSATPDWSFGLHDPSRGRPYLLGEVTAPQL</sequence>
<dbReference type="InterPro" id="IPR002539">
    <property type="entry name" value="MaoC-like_dom"/>
</dbReference>
<gene>
    <name evidence="4" type="ORF">Pma05_44270</name>
</gene>
<feature type="region of interest" description="Disordered" evidence="2">
    <location>
        <begin position="1"/>
        <end position="28"/>
    </location>
</feature>
<dbReference type="PRINTS" id="PR01483">
    <property type="entry name" value="FASYNTHASE"/>
</dbReference>
<feature type="compositionally biased region" description="Basic and acidic residues" evidence="2">
    <location>
        <begin position="185"/>
        <end position="198"/>
    </location>
</feature>
<dbReference type="PANTHER" id="PTHR43841">
    <property type="entry name" value="3-HYDROXYACYL-THIOESTER DEHYDRATASE HTDX-RELATED"/>
    <property type="match status" value="1"/>
</dbReference>
<dbReference type="InterPro" id="IPR029069">
    <property type="entry name" value="HotDog_dom_sf"/>
</dbReference>